<dbReference type="InterPro" id="IPR051412">
    <property type="entry name" value="Formin_Homology_Diaphanous_sf"/>
</dbReference>
<sequence length="1093" mass="122686">MSRGEKTKPTAGFLDTLFGRPKKYGSTASSPMMSGIGGNGIYSSGSGSAYGSGNRTLLRINSDNDISSGSGSHNDADECEMFVEHLDVEALNDKFEEMLDDMNLTEEKKTPLREQTVVNKKKMLMMHYKKSSNEGNKNKVCDKPTEYIQYLSQQDLSANKTYNCVVSLRIALTNHPLSWVSEFGTEGLRQVLSVLNECYRNDGKNAQYARIQYECIRSLKAIMNSTVGLKQMFGHKEALTVIARSLDINKPAVMLEAVKVLAAVSLIPPDGHEKALEAITMSADIENRCRFLPIVQGLKSIGNEALRVACLQFINAIVSTPEDLEFRAHLRNEIMRAGMYDVIDSLETDCSDDLSRQLNIFNAHKEDDYEELVQRFDNVRMDFDDVGECFDVIKNIVADTPAEPYLLSILQHFLFIKDDVSIRPAFYKLIEECVSQIVLHRNGCDPDFRATKRFQLDVQPLIDTVVEKSKAEEDRRVEELKDKLEDAVATRQEAEAKLIQAETTIKELMLNSSMESKGKLGLKKQHDGNAGGPPPPPPPPPPPMPGSIGPPPPPPPPMPGSIGPPPPPPMPGFGPPPPPPLPNMIGGAPRPPPPLGNLGAQLPPGLKPKKQWHVEGIKRANWKSIIPQKVSDKCFWARVHEESLASNDILQGLSEKFSSKPARKKPEDSTDKSATLKKVRCLKVLEPKASQNLSILLGGSLKHLSYADVKRGVLRCDDTVLKGNVLDQLINYLPPPDQLKKLRDLECPYEDLVEAEQFAVTMGEIKRLLPRLKSLSYRQHHPEMVQDIKPLIIAGTAACEEVKSGLKFNKILELVLLLGNYMNSGSRNGQAYGFEISFLPKLTAIKDVENKSTLLHYLVDIVEKNYSDLITFGDELTHCDRAARVSIDVIQKTLRIMDTSLRNLDVDLANNCNKQQCGEDDLFSEIMTPFAKEAKSQFELLQNMFKKMEGLYDDLADYYVFDKSKYTLEEFFSDLKSFKDSFYEAQRENHKIREAEEKSRRARDAREKAEKEKKERLARKKALIDMNADHTQEGVMDSLFEALQTGSAFSRDQRRRRQGGVNTGDDKKVPLLYRSRSRTAFTERDLPTTRVQH</sequence>
<dbReference type="Pfam" id="PF06371">
    <property type="entry name" value="Drf_GBD"/>
    <property type="match status" value="1"/>
</dbReference>
<dbReference type="PROSITE" id="PS51444">
    <property type="entry name" value="FH2"/>
    <property type="match status" value="1"/>
</dbReference>
<protein>
    <submittedName>
        <fullName evidence="11 12">Protein diaphanous</fullName>
    </submittedName>
</protein>
<dbReference type="Proteomes" id="UP000694846">
    <property type="component" value="Unplaced"/>
</dbReference>
<dbReference type="InterPro" id="IPR016024">
    <property type="entry name" value="ARM-type_fold"/>
</dbReference>
<evidence type="ECO:0000256" key="5">
    <source>
        <dbReference type="SAM" id="Coils"/>
    </source>
</evidence>
<keyword evidence="3" id="KW-0963">Cytoplasm</keyword>
<dbReference type="PROSITE" id="PS51232">
    <property type="entry name" value="GBD_FH3"/>
    <property type="match status" value="1"/>
</dbReference>
<dbReference type="InterPro" id="IPR042201">
    <property type="entry name" value="FH2_Formin_sf"/>
</dbReference>
<feature type="domain" description="FH2" evidence="9">
    <location>
        <begin position="607"/>
        <end position="1008"/>
    </location>
</feature>
<dbReference type="RefSeq" id="XP_025414643.1">
    <property type="nucleotide sequence ID" value="XM_025558858.1"/>
</dbReference>
<evidence type="ECO:0000313" key="12">
    <source>
        <dbReference type="RefSeq" id="XP_025414644.1"/>
    </source>
</evidence>
<dbReference type="SUPFAM" id="SSF48371">
    <property type="entry name" value="ARM repeat"/>
    <property type="match status" value="1"/>
</dbReference>
<evidence type="ECO:0000256" key="4">
    <source>
        <dbReference type="ARBA" id="ARBA00023054"/>
    </source>
</evidence>
<organism evidence="10 12">
    <name type="scientific">Sipha flava</name>
    <name type="common">yellow sugarcane aphid</name>
    <dbReference type="NCBI Taxonomy" id="143950"/>
    <lineage>
        <taxon>Eukaryota</taxon>
        <taxon>Metazoa</taxon>
        <taxon>Ecdysozoa</taxon>
        <taxon>Arthropoda</taxon>
        <taxon>Hexapoda</taxon>
        <taxon>Insecta</taxon>
        <taxon>Pterygota</taxon>
        <taxon>Neoptera</taxon>
        <taxon>Paraneoptera</taxon>
        <taxon>Hemiptera</taxon>
        <taxon>Sternorrhyncha</taxon>
        <taxon>Aphidomorpha</taxon>
        <taxon>Aphidoidea</taxon>
        <taxon>Aphididae</taxon>
        <taxon>Sipha</taxon>
    </lineage>
</organism>
<evidence type="ECO:0000256" key="2">
    <source>
        <dbReference type="ARBA" id="ARBA00008214"/>
    </source>
</evidence>
<dbReference type="PANTHER" id="PTHR45691">
    <property type="entry name" value="PROTEIN DIAPHANOUS"/>
    <property type="match status" value="1"/>
</dbReference>
<dbReference type="InterPro" id="IPR015425">
    <property type="entry name" value="FH2_Formin"/>
</dbReference>
<comment type="similarity">
    <text evidence="2">Belongs to the formin homology family. Diaphanous subfamily.</text>
</comment>
<dbReference type="Gene3D" id="1.10.20.40">
    <property type="entry name" value="Formin, diaphanous GTPase-binding domain"/>
    <property type="match status" value="1"/>
</dbReference>
<dbReference type="InterPro" id="IPR010465">
    <property type="entry name" value="Drf_DAD"/>
</dbReference>
<dbReference type="SMART" id="SM01140">
    <property type="entry name" value="Drf_GBD"/>
    <property type="match status" value="1"/>
</dbReference>
<dbReference type="InterPro" id="IPR014768">
    <property type="entry name" value="GBD/FH3_dom"/>
</dbReference>
<feature type="coiled-coil region" evidence="5">
    <location>
        <begin position="470"/>
        <end position="511"/>
    </location>
</feature>
<dbReference type="GeneID" id="112686521"/>
<evidence type="ECO:0000256" key="1">
    <source>
        <dbReference type="ARBA" id="ARBA00004496"/>
    </source>
</evidence>
<comment type="subcellular location">
    <subcellularLocation>
        <location evidence="1">Cytoplasm</location>
    </subcellularLocation>
</comment>
<feature type="region of interest" description="Disordered" evidence="6">
    <location>
        <begin position="993"/>
        <end position="1014"/>
    </location>
</feature>
<feature type="compositionally biased region" description="Pro residues" evidence="6">
    <location>
        <begin position="532"/>
        <end position="582"/>
    </location>
</feature>
<dbReference type="InterPro" id="IPR044933">
    <property type="entry name" value="DIA_GBD_sf"/>
</dbReference>
<dbReference type="InterPro" id="IPR010473">
    <property type="entry name" value="GTPase-bd"/>
</dbReference>
<feature type="domain" description="GBD/FH3" evidence="8">
    <location>
        <begin position="83"/>
        <end position="445"/>
    </location>
</feature>
<evidence type="ECO:0000313" key="11">
    <source>
        <dbReference type="RefSeq" id="XP_025414643.1"/>
    </source>
</evidence>
<dbReference type="Gene3D" id="1.20.58.2220">
    <property type="entry name" value="Formin, FH2 domain"/>
    <property type="match status" value="1"/>
</dbReference>
<feature type="region of interest" description="Disordered" evidence="6">
    <location>
        <begin position="1049"/>
        <end position="1069"/>
    </location>
</feature>
<keyword evidence="10" id="KW-1185">Reference proteome</keyword>
<name>A0A8B8FUK0_9HEMI</name>
<dbReference type="Pfam" id="PF06345">
    <property type="entry name" value="Drf_DAD"/>
    <property type="match status" value="1"/>
</dbReference>
<evidence type="ECO:0000256" key="6">
    <source>
        <dbReference type="SAM" id="MobiDB-lite"/>
    </source>
</evidence>
<feature type="region of interest" description="Disordered" evidence="6">
    <location>
        <begin position="517"/>
        <end position="608"/>
    </location>
</feature>
<proteinExistence type="inferred from homology"/>
<evidence type="ECO:0000313" key="10">
    <source>
        <dbReference type="Proteomes" id="UP000694846"/>
    </source>
</evidence>
<dbReference type="RefSeq" id="XP_025414644.1">
    <property type="nucleotide sequence ID" value="XM_025558859.1"/>
</dbReference>
<dbReference type="Gene3D" id="1.20.58.630">
    <property type="match status" value="1"/>
</dbReference>
<dbReference type="PANTHER" id="PTHR45691:SF6">
    <property type="entry name" value="PROTEIN DIAPHANOUS"/>
    <property type="match status" value="1"/>
</dbReference>
<dbReference type="CTD" id="35340"/>
<dbReference type="AlphaFoldDB" id="A0A8B8FUK0"/>
<dbReference type="Gene3D" id="1.25.10.10">
    <property type="entry name" value="Leucine-rich Repeat Variant"/>
    <property type="match status" value="1"/>
</dbReference>
<dbReference type="OrthoDB" id="1104827at2759"/>
<dbReference type="Gene3D" id="1.10.238.150">
    <property type="entry name" value="Formin, FH3 diaphanous domain"/>
    <property type="match status" value="1"/>
</dbReference>
<dbReference type="Pfam" id="PF02181">
    <property type="entry name" value="FH2"/>
    <property type="match status" value="1"/>
</dbReference>
<dbReference type="GO" id="GO:0003779">
    <property type="term" value="F:actin binding"/>
    <property type="evidence" value="ECO:0007669"/>
    <property type="project" value="InterPro"/>
</dbReference>
<dbReference type="Gene3D" id="6.10.30.30">
    <property type="match status" value="1"/>
</dbReference>
<dbReference type="GO" id="GO:0005737">
    <property type="term" value="C:cytoplasm"/>
    <property type="evidence" value="ECO:0007669"/>
    <property type="project" value="UniProtKB-SubCell"/>
</dbReference>
<dbReference type="SMART" id="SM01139">
    <property type="entry name" value="Drf_FH3"/>
    <property type="match status" value="1"/>
</dbReference>
<dbReference type="InterPro" id="IPR011989">
    <property type="entry name" value="ARM-like"/>
</dbReference>
<dbReference type="SUPFAM" id="SSF101447">
    <property type="entry name" value="Formin homology 2 domain (FH2 domain)"/>
    <property type="match status" value="1"/>
</dbReference>
<dbReference type="GO" id="GO:0031267">
    <property type="term" value="F:small GTPase binding"/>
    <property type="evidence" value="ECO:0007669"/>
    <property type="project" value="InterPro"/>
</dbReference>
<dbReference type="PROSITE" id="PS51231">
    <property type="entry name" value="DAD"/>
    <property type="match status" value="1"/>
</dbReference>
<gene>
    <name evidence="11 12" type="primary">LOC112686521</name>
</gene>
<accession>A0A8B8FUK0</accession>
<dbReference type="InterPro" id="IPR014767">
    <property type="entry name" value="DAD_dom"/>
</dbReference>
<evidence type="ECO:0000259" key="9">
    <source>
        <dbReference type="PROSITE" id="PS51444"/>
    </source>
</evidence>
<dbReference type="GO" id="GO:0005884">
    <property type="term" value="C:actin filament"/>
    <property type="evidence" value="ECO:0007669"/>
    <property type="project" value="TreeGrafter"/>
</dbReference>
<dbReference type="Pfam" id="PF06367">
    <property type="entry name" value="Drf_FH3"/>
    <property type="match status" value="1"/>
</dbReference>
<dbReference type="InterPro" id="IPR010472">
    <property type="entry name" value="FH3_dom"/>
</dbReference>
<dbReference type="SMART" id="SM00498">
    <property type="entry name" value="FH2"/>
    <property type="match status" value="1"/>
</dbReference>
<feature type="domain" description="DAD" evidence="7">
    <location>
        <begin position="1029"/>
        <end position="1058"/>
    </location>
</feature>
<dbReference type="GO" id="GO:0030041">
    <property type="term" value="P:actin filament polymerization"/>
    <property type="evidence" value="ECO:0007669"/>
    <property type="project" value="TreeGrafter"/>
</dbReference>
<evidence type="ECO:0000259" key="8">
    <source>
        <dbReference type="PROSITE" id="PS51232"/>
    </source>
</evidence>
<reference evidence="11 12" key="1">
    <citation type="submission" date="2025-04" db="UniProtKB">
        <authorList>
            <consortium name="RefSeq"/>
        </authorList>
    </citation>
    <scope>IDENTIFICATION</scope>
    <source>
        <tissue evidence="11 12">Whole body</tissue>
    </source>
</reference>
<keyword evidence="4 5" id="KW-0175">Coiled coil</keyword>
<evidence type="ECO:0000256" key="3">
    <source>
        <dbReference type="ARBA" id="ARBA00022490"/>
    </source>
</evidence>
<evidence type="ECO:0000259" key="7">
    <source>
        <dbReference type="PROSITE" id="PS51231"/>
    </source>
</evidence>